<dbReference type="PANTHER" id="PTHR43581">
    <property type="entry name" value="ATP/GTP PHOSPHATASE"/>
    <property type="match status" value="1"/>
</dbReference>
<evidence type="ECO:0000259" key="1">
    <source>
        <dbReference type="SMART" id="SM00382"/>
    </source>
</evidence>
<dbReference type="InterPro" id="IPR003959">
    <property type="entry name" value="ATPase_AAA_core"/>
</dbReference>
<gene>
    <name evidence="2" type="ORF">PQJ73_28370</name>
</gene>
<dbReference type="SUPFAM" id="SSF52540">
    <property type="entry name" value="P-loop containing nucleoside triphosphate hydrolases"/>
    <property type="match status" value="1"/>
</dbReference>
<dbReference type="Proteomes" id="UP001165652">
    <property type="component" value="Unassembled WGS sequence"/>
</dbReference>
<evidence type="ECO:0000313" key="2">
    <source>
        <dbReference type="EMBL" id="MDC7789612.1"/>
    </source>
</evidence>
<reference evidence="2" key="1">
    <citation type="journal article" date="2023" name="Microbiol Resour">
        <title>Genome Sequences of Rhodoplanes serenus and Two Thermotolerant Strains, Rhodoplanes tepidamans and 'Rhodoplanes cryptolactis,' Further Refine the Genus.</title>
        <authorList>
            <person name="Rayyan A.A."/>
            <person name="Kyndt J.A."/>
        </authorList>
    </citation>
    <scope>NUCLEOTIDE SEQUENCE</scope>
    <source>
        <strain evidence="2">DSM 9987</strain>
    </source>
</reference>
<dbReference type="EMBL" id="JAQQLI010000081">
    <property type="protein sequence ID" value="MDC7789612.1"/>
    <property type="molecule type" value="Genomic_DNA"/>
</dbReference>
<proteinExistence type="predicted"/>
<sequence length="586" mass="65073">MGGAAGNTHPTGWLHFLATERAQKMKLTNIKVERFKRLESVNFDVAGVNILVGGNNSGKSTIIQAIHFAFTLFQSLTISNKWPAKEKTSLTISPTELIYIPSEDAYSLGHGGRLLEDADKAIIVGFTFDNGERINLTIRKGRITNLLVAPDNIEFAKSISKLDLPYSIFSPGLAGVSKTENYVSDGVLLRALARGDANIVLRNILYRLRQKPEWELFEADLSLIFPAIRLDVQFNQSIDQYVTINVIEGVKRVPLDLAGTGLLQTVQILSYFHLFAPKLIILDEPDSHLHPNNQRLLCSLLSSLSIDRDVQVVVTTHSRHVIDTMYNDARVLWVRDGAVVAASPDDQVDILLELGALDVRENISKGKYRAIILTEDRITNLLGILARNSGFSLDETAILPYNGVTSAHLLKPLVKQIKDVSNASIIVHRDRDFLEDAEAKEWEKEIIKIGADPFVTAEIDVEGYFCTKSYIKLIAEPHGIDVDLVSKAIVDGEKDEIVSSYINGRVDLARKSGTVGQLNYGKLGVEGAKAAERSPFEMMKGKRRLAKLRKVMHEAHQVRFEIMKDSTHPTDSTLETLAKKIFGKQA</sequence>
<dbReference type="InterPro" id="IPR051396">
    <property type="entry name" value="Bact_Antivir_Def_Nuclease"/>
</dbReference>
<dbReference type="InterPro" id="IPR003593">
    <property type="entry name" value="AAA+_ATPase"/>
</dbReference>
<dbReference type="SMART" id="SM00382">
    <property type="entry name" value="AAA"/>
    <property type="match status" value="1"/>
</dbReference>
<name>A0ABT5JJ31_RHOTP</name>
<dbReference type="RefSeq" id="WP_272780434.1">
    <property type="nucleotide sequence ID" value="NZ_JAQQLI010000081.1"/>
</dbReference>
<dbReference type="Gene3D" id="3.40.50.300">
    <property type="entry name" value="P-loop containing nucleotide triphosphate hydrolases"/>
    <property type="match status" value="2"/>
</dbReference>
<organism evidence="2 3">
    <name type="scientific">Rhodoplanes tepidamans</name>
    <name type="common">Rhodoplanes cryptolactis</name>
    <dbReference type="NCBI Taxonomy" id="200616"/>
    <lineage>
        <taxon>Bacteria</taxon>
        <taxon>Pseudomonadati</taxon>
        <taxon>Pseudomonadota</taxon>
        <taxon>Alphaproteobacteria</taxon>
        <taxon>Hyphomicrobiales</taxon>
        <taxon>Nitrobacteraceae</taxon>
        <taxon>Rhodoplanes</taxon>
    </lineage>
</organism>
<dbReference type="PANTHER" id="PTHR43581:SF4">
    <property type="entry name" value="ATP_GTP PHOSPHATASE"/>
    <property type="match status" value="1"/>
</dbReference>
<keyword evidence="3" id="KW-1185">Reference proteome</keyword>
<feature type="domain" description="AAA+ ATPase" evidence="1">
    <location>
        <begin position="45"/>
        <end position="354"/>
    </location>
</feature>
<dbReference type="CDD" id="cd00267">
    <property type="entry name" value="ABC_ATPase"/>
    <property type="match status" value="1"/>
</dbReference>
<protein>
    <submittedName>
        <fullName evidence="2">AAA family ATPase</fullName>
    </submittedName>
</protein>
<evidence type="ECO:0000313" key="3">
    <source>
        <dbReference type="Proteomes" id="UP001165652"/>
    </source>
</evidence>
<reference evidence="2" key="2">
    <citation type="submission" date="2023-02" db="EMBL/GenBank/DDBJ databases">
        <authorList>
            <person name="Rayyan A."/>
            <person name="Meyer T."/>
            <person name="Kyndt J.A."/>
        </authorList>
    </citation>
    <scope>NUCLEOTIDE SEQUENCE</scope>
    <source>
        <strain evidence="2">DSM 9987</strain>
    </source>
</reference>
<dbReference type="InterPro" id="IPR027417">
    <property type="entry name" value="P-loop_NTPase"/>
</dbReference>
<dbReference type="Pfam" id="PF13304">
    <property type="entry name" value="AAA_21"/>
    <property type="match status" value="1"/>
</dbReference>
<accession>A0ABT5JJ31</accession>
<comment type="caution">
    <text evidence="2">The sequence shown here is derived from an EMBL/GenBank/DDBJ whole genome shotgun (WGS) entry which is preliminary data.</text>
</comment>